<evidence type="ECO:0000313" key="2">
    <source>
        <dbReference type="EMBL" id="MSS58331.1"/>
    </source>
</evidence>
<sequence length="191" mass="20909">MRCAIFLADGFEDCEALITVDMLRRGSVPADMISITDDLEVHSSHGVTMKADMVLMEFLPEDYDVLILPGGKVGTKNLENCQVLANALKAHFEAGKLTCAICAAPSILGHLGILKGRHYTCFPGFEEAGFGGTYEMELAVTDGNLITGRGMGATIEFARSILKQIADENTLKRVEYGMQYEHSFRTLKKPE</sequence>
<name>A0A7X2NRP2_9FIRM</name>
<dbReference type="InterPro" id="IPR029062">
    <property type="entry name" value="Class_I_gatase-like"/>
</dbReference>
<evidence type="ECO:0000259" key="1">
    <source>
        <dbReference type="Pfam" id="PF01965"/>
    </source>
</evidence>
<dbReference type="InterPro" id="IPR002818">
    <property type="entry name" value="DJ-1/PfpI"/>
</dbReference>
<dbReference type="AlphaFoldDB" id="A0A7X2NRP2"/>
<dbReference type="PANTHER" id="PTHR48094:SF12">
    <property type="entry name" value="PARKINSON DISEASE PROTEIN 7 HOMOLOG"/>
    <property type="match status" value="1"/>
</dbReference>
<evidence type="ECO:0000313" key="3">
    <source>
        <dbReference type="Proteomes" id="UP000461880"/>
    </source>
</evidence>
<organism evidence="2 3">
    <name type="scientific">Stecheria intestinalis</name>
    <dbReference type="NCBI Taxonomy" id="2606630"/>
    <lineage>
        <taxon>Bacteria</taxon>
        <taxon>Bacillati</taxon>
        <taxon>Bacillota</taxon>
        <taxon>Erysipelotrichia</taxon>
        <taxon>Erysipelotrichales</taxon>
        <taxon>Erysipelotrichaceae</taxon>
        <taxon>Stecheria</taxon>
    </lineage>
</organism>
<dbReference type="Pfam" id="PF01965">
    <property type="entry name" value="DJ-1_PfpI"/>
    <property type="match status" value="1"/>
</dbReference>
<gene>
    <name evidence="2" type="ORF">FYJ51_05375</name>
</gene>
<dbReference type="EMBL" id="VUMN01000009">
    <property type="protein sequence ID" value="MSS58331.1"/>
    <property type="molecule type" value="Genomic_DNA"/>
</dbReference>
<dbReference type="SUPFAM" id="SSF52317">
    <property type="entry name" value="Class I glutamine amidotransferase-like"/>
    <property type="match status" value="1"/>
</dbReference>
<dbReference type="Proteomes" id="UP000461880">
    <property type="component" value="Unassembled WGS sequence"/>
</dbReference>
<dbReference type="CDD" id="cd03135">
    <property type="entry name" value="GATase1_DJ-1"/>
    <property type="match status" value="1"/>
</dbReference>
<comment type="caution">
    <text evidence="2">The sequence shown here is derived from an EMBL/GenBank/DDBJ whole genome shotgun (WGS) entry which is preliminary data.</text>
</comment>
<keyword evidence="3" id="KW-1185">Reference proteome</keyword>
<dbReference type="GO" id="GO:0005737">
    <property type="term" value="C:cytoplasm"/>
    <property type="evidence" value="ECO:0007669"/>
    <property type="project" value="TreeGrafter"/>
</dbReference>
<reference evidence="2 3" key="1">
    <citation type="submission" date="2019-08" db="EMBL/GenBank/DDBJ databases">
        <title>In-depth cultivation of the pig gut microbiome towards novel bacterial diversity and tailored functional studies.</title>
        <authorList>
            <person name="Wylensek D."/>
            <person name="Hitch T.C.A."/>
            <person name="Clavel T."/>
        </authorList>
    </citation>
    <scope>NUCLEOTIDE SEQUENCE [LARGE SCALE GENOMIC DNA]</scope>
    <source>
        <strain evidence="2 3">Oil+RF-744-GAM-WT-6</strain>
    </source>
</reference>
<dbReference type="NCBIfam" id="TIGR01383">
    <property type="entry name" value="not_thiJ"/>
    <property type="match status" value="1"/>
</dbReference>
<dbReference type="Gene3D" id="3.40.50.880">
    <property type="match status" value="1"/>
</dbReference>
<dbReference type="PANTHER" id="PTHR48094">
    <property type="entry name" value="PROTEIN/NUCLEIC ACID DEGLYCASE DJ-1-RELATED"/>
    <property type="match status" value="1"/>
</dbReference>
<protein>
    <submittedName>
        <fullName evidence="2">DJ-1/PfpI family protein</fullName>
    </submittedName>
</protein>
<proteinExistence type="predicted"/>
<dbReference type="InterPro" id="IPR050325">
    <property type="entry name" value="Prot/Nucl_acid_deglycase"/>
</dbReference>
<dbReference type="InterPro" id="IPR006287">
    <property type="entry name" value="DJ-1"/>
</dbReference>
<accession>A0A7X2NRP2</accession>
<dbReference type="RefSeq" id="WP_154504047.1">
    <property type="nucleotide sequence ID" value="NZ_VUMN01000009.1"/>
</dbReference>
<feature type="domain" description="DJ-1/PfpI" evidence="1">
    <location>
        <begin position="2"/>
        <end position="164"/>
    </location>
</feature>